<proteinExistence type="predicted"/>
<reference evidence="2" key="1">
    <citation type="journal article" date="2020" name="Nature">
        <title>Giant virus diversity and host interactions through global metagenomics.</title>
        <authorList>
            <person name="Schulz F."/>
            <person name="Roux S."/>
            <person name="Paez-Espino D."/>
            <person name="Jungbluth S."/>
            <person name="Walsh D.A."/>
            <person name="Denef V.J."/>
            <person name="McMahon K.D."/>
            <person name="Konstantinidis K.T."/>
            <person name="Eloe-Fadrosh E.A."/>
            <person name="Kyrpides N.C."/>
            <person name="Woyke T."/>
        </authorList>
    </citation>
    <scope>NUCLEOTIDE SEQUENCE</scope>
    <source>
        <strain evidence="2">GVMAG-M-3300020192-26</strain>
    </source>
</reference>
<sequence length="174" mass="19432">MMEFKQKMYGTFDDHGTNNAKICCCWAFAGCAVAIAIIIFLTFSVGFNVAMIFIGTQHSNTTCDNDFHAYRLSEWLIIFGSVNLTMFGIYIFIVDIVYCMASSDRIAVPIGIQMVVILSWLVFTLIMTIMGIIELAHVFQKCIVEEYALSVTVLVVVILNCVYMCGGASRIRSN</sequence>
<dbReference type="AlphaFoldDB" id="A0A6C0CDF2"/>
<protein>
    <submittedName>
        <fullName evidence="2">Uncharacterized protein</fullName>
    </submittedName>
</protein>
<evidence type="ECO:0000313" key="2">
    <source>
        <dbReference type="EMBL" id="QHT01584.1"/>
    </source>
</evidence>
<keyword evidence="1" id="KW-0812">Transmembrane</keyword>
<dbReference type="EMBL" id="MN739378">
    <property type="protein sequence ID" value="QHT01584.1"/>
    <property type="molecule type" value="Genomic_DNA"/>
</dbReference>
<organism evidence="2">
    <name type="scientific">viral metagenome</name>
    <dbReference type="NCBI Taxonomy" id="1070528"/>
    <lineage>
        <taxon>unclassified sequences</taxon>
        <taxon>metagenomes</taxon>
        <taxon>organismal metagenomes</taxon>
    </lineage>
</organism>
<feature type="transmembrane region" description="Helical" evidence="1">
    <location>
        <begin position="110"/>
        <end position="135"/>
    </location>
</feature>
<keyword evidence="1" id="KW-0472">Membrane</keyword>
<keyword evidence="1" id="KW-1133">Transmembrane helix</keyword>
<evidence type="ECO:0000256" key="1">
    <source>
        <dbReference type="SAM" id="Phobius"/>
    </source>
</evidence>
<feature type="transmembrane region" description="Helical" evidence="1">
    <location>
        <begin position="25"/>
        <end position="55"/>
    </location>
</feature>
<name>A0A6C0CDF2_9ZZZZ</name>
<feature type="transmembrane region" description="Helical" evidence="1">
    <location>
        <begin position="147"/>
        <end position="166"/>
    </location>
</feature>
<feature type="transmembrane region" description="Helical" evidence="1">
    <location>
        <begin position="75"/>
        <end position="98"/>
    </location>
</feature>
<accession>A0A6C0CDF2</accession>